<dbReference type="Proteomes" id="UP001465153">
    <property type="component" value="Unassembled WGS sequence"/>
</dbReference>
<gene>
    <name evidence="2" type="ORF">NBRC116591_19680</name>
</gene>
<dbReference type="RefSeq" id="WP_353302834.1">
    <property type="nucleotide sequence ID" value="NZ_BAABWN010000006.1"/>
</dbReference>
<dbReference type="EMBL" id="BAABWN010000006">
    <property type="protein sequence ID" value="GAA6168157.1"/>
    <property type="molecule type" value="Genomic_DNA"/>
</dbReference>
<keyword evidence="3" id="KW-1185">Reference proteome</keyword>
<comment type="caution">
    <text evidence="2">The sequence shown here is derived from an EMBL/GenBank/DDBJ whole genome shotgun (WGS) entry which is preliminary data.</text>
</comment>
<dbReference type="SUPFAM" id="SSF52949">
    <property type="entry name" value="Macro domain-like"/>
    <property type="match status" value="1"/>
</dbReference>
<dbReference type="InterPro" id="IPR043472">
    <property type="entry name" value="Macro_dom-like"/>
</dbReference>
<evidence type="ECO:0000259" key="1">
    <source>
        <dbReference type="PROSITE" id="PS51154"/>
    </source>
</evidence>
<dbReference type="Gene3D" id="3.40.220.10">
    <property type="entry name" value="Leucine Aminopeptidase, subunit E, domain 1"/>
    <property type="match status" value="1"/>
</dbReference>
<dbReference type="SMART" id="SM00506">
    <property type="entry name" value="A1pp"/>
    <property type="match status" value="1"/>
</dbReference>
<dbReference type="InterPro" id="IPR002589">
    <property type="entry name" value="Macro_dom"/>
</dbReference>
<evidence type="ECO:0000313" key="2">
    <source>
        <dbReference type="EMBL" id="GAA6168157.1"/>
    </source>
</evidence>
<feature type="domain" description="Macro" evidence="1">
    <location>
        <begin position="16"/>
        <end position="200"/>
    </location>
</feature>
<dbReference type="Pfam" id="PF01661">
    <property type="entry name" value="Macro"/>
    <property type="match status" value="1"/>
</dbReference>
<sequence>MFLEKIILIDLDDDLIKEWQKSFSEYNEVAVVQDDYFVMEADAMVSPANSFGVMDGGLDRVIRYKLGAQVEEQVQQEIVSQYHGELPVGCAVIVETSTNKWPKLIAAPTMRVPMDISDTINPYLAFRAILNEVKNYNKLNVKNAIKSLVCPGLGTGIGNVSALQCAYQMKLAYECFVKPAEIPGFNQIRSSHKSLMDCKN</sequence>
<protein>
    <submittedName>
        <fullName evidence="2">Macro domain-containing protein</fullName>
    </submittedName>
</protein>
<reference evidence="2 3" key="1">
    <citation type="submission" date="2024-04" db="EMBL/GenBank/DDBJ databases">
        <title>Draft genome sequence of Sessilibacter corallicola NBRC 116591.</title>
        <authorList>
            <person name="Miyakawa T."/>
            <person name="Kusuya Y."/>
            <person name="Miura T."/>
        </authorList>
    </citation>
    <scope>NUCLEOTIDE SEQUENCE [LARGE SCALE GENOMIC DNA]</scope>
    <source>
        <strain evidence="2 3">KU-00831-HH</strain>
    </source>
</reference>
<organism evidence="2 3">
    <name type="scientific">Sessilibacter corallicola</name>
    <dbReference type="NCBI Taxonomy" id="2904075"/>
    <lineage>
        <taxon>Bacteria</taxon>
        <taxon>Pseudomonadati</taxon>
        <taxon>Pseudomonadota</taxon>
        <taxon>Gammaproteobacteria</taxon>
        <taxon>Cellvibrionales</taxon>
        <taxon>Cellvibrionaceae</taxon>
        <taxon>Sessilibacter</taxon>
    </lineage>
</organism>
<evidence type="ECO:0000313" key="3">
    <source>
        <dbReference type="Proteomes" id="UP001465153"/>
    </source>
</evidence>
<name>A0ABQ0A929_9GAMM</name>
<accession>A0ABQ0A929</accession>
<proteinExistence type="predicted"/>
<dbReference type="PROSITE" id="PS51154">
    <property type="entry name" value="MACRO"/>
    <property type="match status" value="1"/>
</dbReference>